<evidence type="ECO:0000256" key="4">
    <source>
        <dbReference type="ARBA" id="ARBA00023159"/>
    </source>
</evidence>
<name>A0A9D1IGK7_9BURK</name>
<dbReference type="Gene3D" id="3.40.190.10">
    <property type="entry name" value="Periplasmic binding protein-like II"/>
    <property type="match status" value="2"/>
</dbReference>
<evidence type="ECO:0000256" key="3">
    <source>
        <dbReference type="ARBA" id="ARBA00023125"/>
    </source>
</evidence>
<dbReference type="PANTHER" id="PTHR30346">
    <property type="entry name" value="TRANSCRIPTIONAL DUAL REGULATOR HCAR-RELATED"/>
    <property type="match status" value="1"/>
</dbReference>
<dbReference type="InterPro" id="IPR036390">
    <property type="entry name" value="WH_DNA-bd_sf"/>
</dbReference>
<dbReference type="Gene3D" id="1.10.10.10">
    <property type="entry name" value="Winged helix-like DNA-binding domain superfamily/Winged helix DNA-binding domain"/>
    <property type="match status" value="1"/>
</dbReference>
<dbReference type="EMBL" id="DVMY01000028">
    <property type="protein sequence ID" value="HIU36917.1"/>
    <property type="molecule type" value="Genomic_DNA"/>
</dbReference>
<dbReference type="InterPro" id="IPR005119">
    <property type="entry name" value="LysR_subst-bd"/>
</dbReference>
<dbReference type="CDD" id="cd08411">
    <property type="entry name" value="PBP2_OxyR"/>
    <property type="match status" value="1"/>
</dbReference>
<reference evidence="7" key="2">
    <citation type="journal article" date="2021" name="PeerJ">
        <title>Extensive microbial diversity within the chicken gut microbiome revealed by metagenomics and culture.</title>
        <authorList>
            <person name="Gilroy R."/>
            <person name="Ravi A."/>
            <person name="Getino M."/>
            <person name="Pursley I."/>
            <person name="Horton D.L."/>
            <person name="Alikhan N.F."/>
            <person name="Baker D."/>
            <person name="Gharbi K."/>
            <person name="Hall N."/>
            <person name="Watson M."/>
            <person name="Adriaenssens E.M."/>
            <person name="Foster-Nyarko E."/>
            <person name="Jarju S."/>
            <person name="Secka A."/>
            <person name="Antonio M."/>
            <person name="Oren A."/>
            <person name="Chaudhuri R.R."/>
            <person name="La Ragione R."/>
            <person name="Hildebrand F."/>
            <person name="Pallen M.J."/>
        </authorList>
    </citation>
    <scope>NUCLEOTIDE SEQUENCE</scope>
    <source>
        <strain evidence="7">7463</strain>
    </source>
</reference>
<reference evidence="7" key="1">
    <citation type="submission" date="2020-10" db="EMBL/GenBank/DDBJ databases">
        <authorList>
            <person name="Gilroy R."/>
        </authorList>
    </citation>
    <scope>NUCLEOTIDE SEQUENCE</scope>
    <source>
        <strain evidence="7">7463</strain>
    </source>
</reference>
<dbReference type="Proteomes" id="UP000824083">
    <property type="component" value="Unassembled WGS sequence"/>
</dbReference>
<gene>
    <name evidence="7" type="ORF">IAC56_01365</name>
</gene>
<dbReference type="InterPro" id="IPR036388">
    <property type="entry name" value="WH-like_DNA-bd_sf"/>
</dbReference>
<dbReference type="PROSITE" id="PS50931">
    <property type="entry name" value="HTH_LYSR"/>
    <property type="match status" value="1"/>
</dbReference>
<dbReference type="GO" id="GO:0003700">
    <property type="term" value="F:DNA-binding transcription factor activity"/>
    <property type="evidence" value="ECO:0007669"/>
    <property type="project" value="InterPro"/>
</dbReference>
<keyword evidence="3" id="KW-0238">DNA-binding</keyword>
<dbReference type="PANTHER" id="PTHR30346:SF26">
    <property type="entry name" value="HYDROGEN PEROXIDE-INDUCIBLE GENES ACTIVATOR"/>
    <property type="match status" value="1"/>
</dbReference>
<dbReference type="PRINTS" id="PR00039">
    <property type="entry name" value="HTHLYSR"/>
</dbReference>
<protein>
    <submittedName>
        <fullName evidence="7">LysR family transcriptional regulator</fullName>
    </submittedName>
</protein>
<dbReference type="AlphaFoldDB" id="A0A9D1IGK7"/>
<keyword evidence="2" id="KW-0805">Transcription regulation</keyword>
<dbReference type="GO" id="GO:0003677">
    <property type="term" value="F:DNA binding"/>
    <property type="evidence" value="ECO:0007669"/>
    <property type="project" value="UniProtKB-KW"/>
</dbReference>
<dbReference type="Pfam" id="PF03466">
    <property type="entry name" value="LysR_substrate"/>
    <property type="match status" value="1"/>
</dbReference>
<evidence type="ECO:0000313" key="7">
    <source>
        <dbReference type="EMBL" id="HIU36917.1"/>
    </source>
</evidence>
<evidence type="ECO:0000256" key="1">
    <source>
        <dbReference type="ARBA" id="ARBA00009437"/>
    </source>
</evidence>
<proteinExistence type="inferred from homology"/>
<dbReference type="SUPFAM" id="SSF53850">
    <property type="entry name" value="Periplasmic binding protein-like II"/>
    <property type="match status" value="1"/>
</dbReference>
<organism evidence="7 8">
    <name type="scientific">Candidatus Aphodousia faecigallinarum</name>
    <dbReference type="NCBI Taxonomy" id="2840677"/>
    <lineage>
        <taxon>Bacteria</taxon>
        <taxon>Pseudomonadati</taxon>
        <taxon>Pseudomonadota</taxon>
        <taxon>Betaproteobacteria</taxon>
        <taxon>Burkholderiales</taxon>
        <taxon>Sutterellaceae</taxon>
        <taxon>Sutterellaceae incertae sedis</taxon>
        <taxon>Candidatus Aphodousia</taxon>
    </lineage>
</organism>
<keyword evidence="4" id="KW-0010">Activator</keyword>
<feature type="domain" description="HTH lysR-type" evidence="6">
    <location>
        <begin position="1"/>
        <end position="58"/>
    </location>
</feature>
<comment type="similarity">
    <text evidence="1">Belongs to the LysR transcriptional regulatory family.</text>
</comment>
<evidence type="ECO:0000256" key="5">
    <source>
        <dbReference type="ARBA" id="ARBA00023163"/>
    </source>
</evidence>
<sequence>MTLTELKYIIAVARERHFGRAAESCFISQPSLSVAVRKLEEELGVHIFERRSQEVSLTAVGENIVEQAQKVLEDVRRIEELAVQGKDPLCGTLRLGAIFTISPYLMPGLVHKMLHIAPKMPLILSENYTSNLLEQLRAGEIDVAIMALPINEPGLMFMPLYDEDFVVAVPHDHPWASRNEIHRDEIRSGKLLLLGKGHCLRDQILEACPESTPRKNGISTIQKTVEGSSLLTIHHMVAQGLGITVLPSSALKETNGDELVKAIAFEKPVPTRRVIVAWRKSFNRMPAIDAIKTAVNSLNLEGCRTLNLPPVSSISATD</sequence>
<dbReference type="InterPro" id="IPR000847">
    <property type="entry name" value="LysR_HTH_N"/>
</dbReference>
<keyword evidence="5" id="KW-0804">Transcription</keyword>
<evidence type="ECO:0000313" key="8">
    <source>
        <dbReference type="Proteomes" id="UP000824083"/>
    </source>
</evidence>
<dbReference type="Pfam" id="PF00126">
    <property type="entry name" value="HTH_1"/>
    <property type="match status" value="1"/>
</dbReference>
<evidence type="ECO:0000256" key="2">
    <source>
        <dbReference type="ARBA" id="ARBA00023015"/>
    </source>
</evidence>
<dbReference type="SUPFAM" id="SSF46785">
    <property type="entry name" value="Winged helix' DNA-binding domain"/>
    <property type="match status" value="1"/>
</dbReference>
<comment type="caution">
    <text evidence="7">The sequence shown here is derived from an EMBL/GenBank/DDBJ whole genome shotgun (WGS) entry which is preliminary data.</text>
</comment>
<accession>A0A9D1IGK7</accession>
<dbReference type="FunFam" id="1.10.10.10:FF:000001">
    <property type="entry name" value="LysR family transcriptional regulator"/>
    <property type="match status" value="1"/>
</dbReference>
<dbReference type="GO" id="GO:0032993">
    <property type="term" value="C:protein-DNA complex"/>
    <property type="evidence" value="ECO:0007669"/>
    <property type="project" value="TreeGrafter"/>
</dbReference>
<evidence type="ECO:0000259" key="6">
    <source>
        <dbReference type="PROSITE" id="PS50931"/>
    </source>
</evidence>